<evidence type="ECO:0000256" key="2">
    <source>
        <dbReference type="ARBA" id="ARBA00022676"/>
    </source>
</evidence>
<name>A0A060CJR6_9FIRM</name>
<reference evidence="5" key="1">
    <citation type="journal article" date="2013" name="Environ. Microbiol.">
        <title>Seasonally variable intestinal metagenomes of the red palm weevil (Rhynchophorus ferrugineus).</title>
        <authorList>
            <person name="Jia S."/>
            <person name="Zhang X."/>
            <person name="Zhang G."/>
            <person name="Yin A."/>
            <person name="Zhang S."/>
            <person name="Li F."/>
            <person name="Wang L."/>
            <person name="Zhao D."/>
            <person name="Yun Q."/>
            <person name="Tala"/>
            <person name="Wang J."/>
            <person name="Sun G."/>
            <person name="Baabdullah M."/>
            <person name="Yu X."/>
            <person name="Hu S."/>
            <person name="Al-Mssallem I.S."/>
            <person name="Yu J."/>
        </authorList>
    </citation>
    <scope>NUCLEOTIDE SEQUENCE</scope>
</reference>
<evidence type="ECO:0000259" key="4">
    <source>
        <dbReference type="Pfam" id="PF06925"/>
    </source>
</evidence>
<dbReference type="Pfam" id="PF06925">
    <property type="entry name" value="MGDG_synth"/>
    <property type="match status" value="1"/>
</dbReference>
<feature type="domain" description="Diacylglycerol glucosyltransferase N-terminal" evidence="4">
    <location>
        <begin position="4"/>
        <end position="80"/>
    </location>
</feature>
<dbReference type="PANTHER" id="PTHR43025">
    <property type="entry name" value="MONOGALACTOSYLDIACYLGLYCEROL SYNTHASE"/>
    <property type="match status" value="1"/>
</dbReference>
<protein>
    <submittedName>
        <fullName evidence="5">MGDG_synth</fullName>
    </submittedName>
</protein>
<dbReference type="GO" id="GO:0009247">
    <property type="term" value="P:glycolipid biosynthetic process"/>
    <property type="evidence" value="ECO:0007669"/>
    <property type="project" value="InterPro"/>
</dbReference>
<dbReference type="EMBL" id="KF125695">
    <property type="protein sequence ID" value="AIA93026.1"/>
    <property type="molecule type" value="Genomic_DNA"/>
</dbReference>
<dbReference type="GO" id="GO:0016020">
    <property type="term" value="C:membrane"/>
    <property type="evidence" value="ECO:0007669"/>
    <property type="project" value="GOC"/>
</dbReference>
<evidence type="ECO:0000313" key="5">
    <source>
        <dbReference type="EMBL" id="AIA93026.1"/>
    </source>
</evidence>
<dbReference type="AlphaFoldDB" id="A0A060CJR6"/>
<organism evidence="5">
    <name type="scientific">uncultured Thermincola sp</name>
    <dbReference type="NCBI Taxonomy" id="374807"/>
    <lineage>
        <taxon>Bacteria</taxon>
        <taxon>Bacillati</taxon>
        <taxon>Bacillota</taxon>
        <taxon>Clostridia</taxon>
        <taxon>Eubacteriales</taxon>
        <taxon>Thermincolaceae</taxon>
        <taxon>Thermincola</taxon>
        <taxon>environmental samples</taxon>
    </lineage>
</organism>
<dbReference type="InterPro" id="IPR050519">
    <property type="entry name" value="Glycosyltransf_28_UgtP"/>
</dbReference>
<comment type="similarity">
    <text evidence="1">Belongs to the glycosyltransferase 28 family.</text>
</comment>
<proteinExistence type="inferred from homology"/>
<dbReference type="GO" id="GO:0016758">
    <property type="term" value="F:hexosyltransferase activity"/>
    <property type="evidence" value="ECO:0007669"/>
    <property type="project" value="InterPro"/>
</dbReference>
<evidence type="ECO:0000256" key="1">
    <source>
        <dbReference type="ARBA" id="ARBA00006962"/>
    </source>
</evidence>
<dbReference type="PANTHER" id="PTHR43025:SF3">
    <property type="entry name" value="MONOGALACTOSYLDIACYLGLYCEROL SYNTHASE 1, CHLOROPLASTIC"/>
    <property type="match status" value="1"/>
</dbReference>
<keyword evidence="2" id="KW-0328">Glycosyltransferase</keyword>
<sequence length="81" mass="9369">MLQNFLHAFLAKRLKSHLLAYAPDVVVCTHATPAGVMQYFRDHDHILFPSVSVITDFTVHQMWLHKDTGQYFVANEELIEN</sequence>
<keyword evidence="3" id="KW-0808">Transferase</keyword>
<dbReference type="InterPro" id="IPR009695">
    <property type="entry name" value="Diacylglyc_glucosyltr_N"/>
</dbReference>
<evidence type="ECO:0000256" key="3">
    <source>
        <dbReference type="ARBA" id="ARBA00022679"/>
    </source>
</evidence>
<accession>A0A060CJR6</accession>